<dbReference type="Pfam" id="PF00892">
    <property type="entry name" value="EamA"/>
    <property type="match status" value="2"/>
</dbReference>
<name>A0A2I4HSH0_JUGRE</name>
<evidence type="ECO:0000256" key="3">
    <source>
        <dbReference type="ARBA" id="ARBA00022692"/>
    </source>
</evidence>
<sequence length="370" mass="40268">MDEKKPYLAVILIQAIYAGMFLLSKAAFNGGMNNFVFVFYRQAAATIFIAPLALFFEWKKVVPLSFVTFCKIFLLSLFGITLSLDIHGMALVYTSATLAAATTNCLPVITFFLAVLLRKEVLKLRTAAGVAKLSGILVCMAGAAILALYRGPQFNLLGHHHHLFGLPKTQESYAHDLSSSKTWLKGCFLFLVSTTLWGLWLVLQAPVMKSYPPKLLFTTLQCLFSSIQSFAIAIAFERDPDQWKLGWNVRLVAVAYCGIVVTGVTYYLQACVIEMKGPVFLAMSTPLALIITMLSSAILLGEIIGLGSVLGGTLLVGGLYSVLWGKGREQKIMNEGSTLTAEVDHIKECSELKEAAAAAISKSPPPLLIV</sequence>
<feature type="transmembrane region" description="Helical" evidence="6">
    <location>
        <begin position="34"/>
        <end position="56"/>
    </location>
</feature>
<keyword evidence="3 6" id="KW-0812">Transmembrane</keyword>
<dbReference type="Proteomes" id="UP000235220">
    <property type="component" value="Chromosome 1"/>
</dbReference>
<feature type="domain" description="EamA" evidence="7">
    <location>
        <begin position="185"/>
        <end position="323"/>
    </location>
</feature>
<dbReference type="Gramene" id="Jr01_15180_p1">
    <property type="protein sequence ID" value="cds.Jr01_15180_p1"/>
    <property type="gene ID" value="Jr01_15180"/>
</dbReference>
<dbReference type="RefSeq" id="XP_018859096.1">
    <property type="nucleotide sequence ID" value="XM_019003551.2"/>
</dbReference>
<organism evidence="8 9">
    <name type="scientific">Juglans regia</name>
    <name type="common">English walnut</name>
    <dbReference type="NCBI Taxonomy" id="51240"/>
    <lineage>
        <taxon>Eukaryota</taxon>
        <taxon>Viridiplantae</taxon>
        <taxon>Streptophyta</taxon>
        <taxon>Embryophyta</taxon>
        <taxon>Tracheophyta</taxon>
        <taxon>Spermatophyta</taxon>
        <taxon>Magnoliopsida</taxon>
        <taxon>eudicotyledons</taxon>
        <taxon>Gunneridae</taxon>
        <taxon>Pentapetalae</taxon>
        <taxon>rosids</taxon>
        <taxon>fabids</taxon>
        <taxon>Fagales</taxon>
        <taxon>Juglandaceae</taxon>
        <taxon>Juglans</taxon>
    </lineage>
</organism>
<evidence type="ECO:0000256" key="2">
    <source>
        <dbReference type="ARBA" id="ARBA00007635"/>
    </source>
</evidence>
<keyword evidence="5 6" id="KW-0472">Membrane</keyword>
<evidence type="ECO:0000313" key="8">
    <source>
        <dbReference type="Proteomes" id="UP000235220"/>
    </source>
</evidence>
<dbReference type="GO" id="GO:0005886">
    <property type="term" value="C:plasma membrane"/>
    <property type="evidence" value="ECO:0000318"/>
    <property type="project" value="GO_Central"/>
</dbReference>
<dbReference type="AlphaFoldDB" id="A0A2I4HSH0"/>
<evidence type="ECO:0000256" key="4">
    <source>
        <dbReference type="ARBA" id="ARBA00022989"/>
    </source>
</evidence>
<accession>A0A2I4HSH0</accession>
<feature type="transmembrane region" description="Helical" evidence="6">
    <location>
        <begin position="215"/>
        <end position="236"/>
    </location>
</feature>
<feature type="transmembrane region" description="Helical" evidence="6">
    <location>
        <begin position="280"/>
        <end position="300"/>
    </location>
</feature>
<reference evidence="9" key="1">
    <citation type="submission" date="2025-08" db="UniProtKB">
        <authorList>
            <consortium name="RefSeq"/>
        </authorList>
    </citation>
    <scope>IDENTIFICATION</scope>
    <source>
        <tissue evidence="9">Leaves</tissue>
    </source>
</reference>
<dbReference type="InterPro" id="IPR000620">
    <property type="entry name" value="EamA_dom"/>
</dbReference>
<feature type="transmembrane region" description="Helical" evidence="6">
    <location>
        <begin position="248"/>
        <end position="268"/>
    </location>
</feature>
<evidence type="ECO:0000256" key="5">
    <source>
        <dbReference type="ARBA" id="ARBA00023136"/>
    </source>
</evidence>
<feature type="transmembrane region" description="Helical" evidence="6">
    <location>
        <begin position="7"/>
        <end position="28"/>
    </location>
</feature>
<dbReference type="SUPFAM" id="SSF103481">
    <property type="entry name" value="Multidrug resistance efflux transporter EmrE"/>
    <property type="match status" value="2"/>
</dbReference>
<dbReference type="GeneID" id="109021009"/>
<feature type="transmembrane region" description="Helical" evidence="6">
    <location>
        <begin position="90"/>
        <end position="117"/>
    </location>
</feature>
<dbReference type="InterPro" id="IPR037185">
    <property type="entry name" value="EmrE-like"/>
</dbReference>
<protein>
    <recommendedName>
        <fullName evidence="6">WAT1-related protein</fullName>
    </recommendedName>
</protein>
<dbReference type="GO" id="GO:0022857">
    <property type="term" value="F:transmembrane transporter activity"/>
    <property type="evidence" value="ECO:0007669"/>
    <property type="project" value="InterPro"/>
</dbReference>
<keyword evidence="8" id="KW-1185">Reference proteome</keyword>
<keyword evidence="4 6" id="KW-1133">Transmembrane helix</keyword>
<dbReference type="OrthoDB" id="1718296at2759"/>
<proteinExistence type="inferred from homology"/>
<feature type="transmembrane region" description="Helical" evidence="6">
    <location>
        <begin position="129"/>
        <end position="149"/>
    </location>
</feature>
<feature type="transmembrane region" description="Helical" evidence="6">
    <location>
        <begin position="63"/>
        <end position="84"/>
    </location>
</feature>
<evidence type="ECO:0000313" key="9">
    <source>
        <dbReference type="RefSeq" id="XP_018859096.1"/>
    </source>
</evidence>
<dbReference type="InterPro" id="IPR030184">
    <property type="entry name" value="WAT1-related"/>
</dbReference>
<feature type="transmembrane region" description="Helical" evidence="6">
    <location>
        <begin position="183"/>
        <end position="203"/>
    </location>
</feature>
<comment type="subcellular location">
    <subcellularLocation>
        <location evidence="1 6">Membrane</location>
        <topology evidence="1 6">Multi-pass membrane protein</topology>
    </subcellularLocation>
</comment>
<evidence type="ECO:0000259" key="7">
    <source>
        <dbReference type="Pfam" id="PF00892"/>
    </source>
</evidence>
<evidence type="ECO:0000256" key="6">
    <source>
        <dbReference type="RuleBase" id="RU363077"/>
    </source>
</evidence>
<dbReference type="PANTHER" id="PTHR31218">
    <property type="entry name" value="WAT1-RELATED PROTEIN"/>
    <property type="match status" value="1"/>
</dbReference>
<comment type="similarity">
    <text evidence="2 6">Belongs to the drug/metabolite transporter (DMT) superfamily. Plant drug/metabolite exporter (P-DME) (TC 2.A.7.4) family.</text>
</comment>
<evidence type="ECO:0000256" key="1">
    <source>
        <dbReference type="ARBA" id="ARBA00004141"/>
    </source>
</evidence>
<gene>
    <name evidence="9" type="primary">LOC109021009</name>
</gene>
<feature type="domain" description="EamA" evidence="7">
    <location>
        <begin position="7"/>
        <end position="131"/>
    </location>
</feature>
<feature type="transmembrane region" description="Helical" evidence="6">
    <location>
        <begin position="306"/>
        <end position="324"/>
    </location>
</feature>
<dbReference type="KEGG" id="jre:109021009"/>